<keyword evidence="3 11" id="KW-0699">rRNA-binding</keyword>
<keyword evidence="7 11" id="KW-0687">Ribonucleoprotein</keyword>
<evidence type="ECO:0000313" key="12">
    <source>
        <dbReference type="EMBL" id="KFA88331.1"/>
    </source>
</evidence>
<dbReference type="Gene3D" id="4.10.830.10">
    <property type="entry name" value="30s Ribosomal Protein S14, Chain N"/>
    <property type="match status" value="1"/>
</dbReference>
<dbReference type="GO" id="GO:0015935">
    <property type="term" value="C:small ribosomal subunit"/>
    <property type="evidence" value="ECO:0007669"/>
    <property type="project" value="TreeGrafter"/>
</dbReference>
<keyword evidence="4 11" id="KW-0862">Zinc</keyword>
<dbReference type="GO" id="GO:0019843">
    <property type="term" value="F:rRNA binding"/>
    <property type="evidence" value="ECO:0007669"/>
    <property type="project" value="UniProtKB-UniRule"/>
</dbReference>
<dbReference type="Proteomes" id="UP000028547">
    <property type="component" value="Unassembled WGS sequence"/>
</dbReference>
<dbReference type="AlphaFoldDB" id="A0A084SIP6"/>
<comment type="cofactor">
    <cofactor evidence="11">
        <name>Zn(2+)</name>
        <dbReference type="ChEBI" id="CHEBI:29105"/>
    </cofactor>
    <text evidence="11">Binds 1 zinc ion per subunit.</text>
</comment>
<keyword evidence="5 11" id="KW-0694">RNA-binding</keyword>
<feature type="binding site" evidence="11">
    <location>
        <position position="40"/>
    </location>
    <ligand>
        <name>Zn(2+)</name>
        <dbReference type="ChEBI" id="CHEBI:29105"/>
    </ligand>
</feature>
<gene>
    <name evidence="11" type="primary">rpsZ</name>
    <name evidence="11" type="synonym">rpsN</name>
    <name evidence="12" type="ORF">Q664_41785</name>
</gene>
<accession>A0A084SIP6</accession>
<dbReference type="NCBIfam" id="NF005974">
    <property type="entry name" value="PRK08061.1"/>
    <property type="match status" value="1"/>
</dbReference>
<evidence type="ECO:0000256" key="8">
    <source>
        <dbReference type="ARBA" id="ARBA00035167"/>
    </source>
</evidence>
<dbReference type="SUPFAM" id="SSF57716">
    <property type="entry name" value="Glucocorticoid receptor-like (DNA-binding domain)"/>
    <property type="match status" value="1"/>
</dbReference>
<dbReference type="InterPro" id="IPR001209">
    <property type="entry name" value="Ribosomal_uS14"/>
</dbReference>
<evidence type="ECO:0000256" key="1">
    <source>
        <dbReference type="ARBA" id="ARBA00003686"/>
    </source>
</evidence>
<evidence type="ECO:0000256" key="4">
    <source>
        <dbReference type="ARBA" id="ARBA00022833"/>
    </source>
</evidence>
<sequence length="61" mass="7143">MAKLSKIAQAKRKPKFSVRAYNRCPLCGRPRAFLRKFNMCRICFRHRALRGEITGVTKSSW</sequence>
<dbReference type="InterPro" id="IPR043140">
    <property type="entry name" value="Ribosomal_uS14_sf"/>
</dbReference>
<dbReference type="InterPro" id="IPR023053">
    <property type="entry name" value="Ribosomal_uS14_bact"/>
</dbReference>
<evidence type="ECO:0000313" key="13">
    <source>
        <dbReference type="Proteomes" id="UP000028547"/>
    </source>
</evidence>
<name>A0A084SIP6_9BACT</name>
<feature type="binding site" evidence="11">
    <location>
        <position position="27"/>
    </location>
    <ligand>
        <name>Zn(2+)</name>
        <dbReference type="ChEBI" id="CHEBI:29105"/>
    </ligand>
</feature>
<proteinExistence type="inferred from homology"/>
<keyword evidence="2 11" id="KW-0479">Metal-binding</keyword>
<evidence type="ECO:0000256" key="11">
    <source>
        <dbReference type="HAMAP-Rule" id="MF_01364"/>
    </source>
</evidence>
<dbReference type="GO" id="GO:0008270">
    <property type="term" value="F:zinc ion binding"/>
    <property type="evidence" value="ECO:0007669"/>
    <property type="project" value="UniProtKB-UniRule"/>
</dbReference>
<dbReference type="HAMAP" id="MF_01364_B">
    <property type="entry name" value="Ribosomal_uS14_2_B"/>
    <property type="match status" value="1"/>
</dbReference>
<evidence type="ECO:0000256" key="9">
    <source>
        <dbReference type="ARBA" id="ARBA00047110"/>
    </source>
</evidence>
<evidence type="ECO:0000256" key="10">
    <source>
        <dbReference type="ARBA" id="ARBA00060857"/>
    </source>
</evidence>
<dbReference type="PANTHER" id="PTHR19836:SF19">
    <property type="entry name" value="SMALL RIBOSOMAL SUBUNIT PROTEIN US14M"/>
    <property type="match status" value="1"/>
</dbReference>
<dbReference type="GO" id="GO:0006412">
    <property type="term" value="P:translation"/>
    <property type="evidence" value="ECO:0007669"/>
    <property type="project" value="UniProtKB-UniRule"/>
</dbReference>
<dbReference type="GO" id="GO:0003735">
    <property type="term" value="F:structural constituent of ribosome"/>
    <property type="evidence" value="ECO:0007669"/>
    <property type="project" value="InterPro"/>
</dbReference>
<comment type="function">
    <text evidence="1 11">Binds 16S rRNA, required for the assembly of 30S particles and may also be responsible for determining the conformation of the 16S rRNA at the A site.</text>
</comment>
<feature type="binding site" evidence="11">
    <location>
        <position position="24"/>
    </location>
    <ligand>
        <name>Zn(2+)</name>
        <dbReference type="ChEBI" id="CHEBI:29105"/>
    </ligand>
</feature>
<feature type="binding site" evidence="11">
    <location>
        <position position="43"/>
    </location>
    <ligand>
        <name>Zn(2+)</name>
        <dbReference type="ChEBI" id="CHEBI:29105"/>
    </ligand>
</feature>
<dbReference type="FunFam" id="4.10.830.10:FF:000001">
    <property type="entry name" value="30S ribosomal protein S14 type Z"/>
    <property type="match status" value="1"/>
</dbReference>
<dbReference type="EMBL" id="JPMI01000295">
    <property type="protein sequence ID" value="KFA88331.1"/>
    <property type="molecule type" value="Genomic_DNA"/>
</dbReference>
<evidence type="ECO:0000256" key="5">
    <source>
        <dbReference type="ARBA" id="ARBA00022884"/>
    </source>
</evidence>
<keyword evidence="6 11" id="KW-0689">Ribosomal protein</keyword>
<comment type="caution">
    <text evidence="12">The sequence shown here is derived from an EMBL/GenBank/DDBJ whole genome shotgun (WGS) entry which is preliminary data.</text>
</comment>
<evidence type="ECO:0000256" key="7">
    <source>
        <dbReference type="ARBA" id="ARBA00023274"/>
    </source>
</evidence>
<evidence type="ECO:0000256" key="3">
    <source>
        <dbReference type="ARBA" id="ARBA00022730"/>
    </source>
</evidence>
<dbReference type="Pfam" id="PF00253">
    <property type="entry name" value="Ribosomal_S14"/>
    <property type="match status" value="1"/>
</dbReference>
<dbReference type="PROSITE" id="PS00527">
    <property type="entry name" value="RIBOSOMAL_S14"/>
    <property type="match status" value="1"/>
</dbReference>
<protein>
    <recommendedName>
        <fullName evidence="8 11">Small ribosomal subunit protein uS14</fullName>
    </recommendedName>
</protein>
<reference evidence="12 13" key="1">
    <citation type="submission" date="2014-07" db="EMBL/GenBank/DDBJ databases">
        <title>Draft Genome Sequence of Gephyronic Acid Producer, Cystobacter violaceus Strain Cb vi76.</title>
        <authorList>
            <person name="Stevens D.C."/>
            <person name="Young J."/>
            <person name="Carmichael R."/>
            <person name="Tan J."/>
            <person name="Taylor R.E."/>
        </authorList>
    </citation>
    <scope>NUCLEOTIDE SEQUENCE [LARGE SCALE GENOMIC DNA]</scope>
    <source>
        <strain evidence="12 13">Cb vi76</strain>
    </source>
</reference>
<dbReference type="RefSeq" id="WP_043409024.1">
    <property type="nucleotide sequence ID" value="NZ_JPMI01000295.1"/>
</dbReference>
<dbReference type="InterPro" id="IPR018271">
    <property type="entry name" value="Ribosomal_uS14_CS"/>
</dbReference>
<dbReference type="PANTHER" id="PTHR19836">
    <property type="entry name" value="30S RIBOSOMAL PROTEIN S14"/>
    <property type="match status" value="1"/>
</dbReference>
<comment type="subunit">
    <text evidence="9 11">Part of the 30S ribosomal subunit. Contacts proteins S3 and S10.</text>
</comment>
<dbReference type="GO" id="GO:0005737">
    <property type="term" value="C:cytoplasm"/>
    <property type="evidence" value="ECO:0007669"/>
    <property type="project" value="UniProtKB-ARBA"/>
</dbReference>
<evidence type="ECO:0000256" key="2">
    <source>
        <dbReference type="ARBA" id="ARBA00022723"/>
    </source>
</evidence>
<comment type="similarity">
    <text evidence="10 11">Belongs to the universal ribosomal protein uS14 family. Zinc-binding uS14 subfamily.</text>
</comment>
<organism evidence="12 13">
    <name type="scientific">Archangium violaceum Cb vi76</name>
    <dbReference type="NCBI Taxonomy" id="1406225"/>
    <lineage>
        <taxon>Bacteria</taxon>
        <taxon>Pseudomonadati</taxon>
        <taxon>Myxococcota</taxon>
        <taxon>Myxococcia</taxon>
        <taxon>Myxococcales</taxon>
        <taxon>Cystobacterineae</taxon>
        <taxon>Archangiaceae</taxon>
        <taxon>Archangium</taxon>
    </lineage>
</organism>
<evidence type="ECO:0000256" key="6">
    <source>
        <dbReference type="ARBA" id="ARBA00022980"/>
    </source>
</evidence>